<name>A0AAV5RM49_STABA</name>
<organism evidence="2 3">
    <name type="scientific">Starmerella bacillaris</name>
    <name type="common">Yeast</name>
    <name type="synonym">Candida zemplinina</name>
    <dbReference type="NCBI Taxonomy" id="1247836"/>
    <lineage>
        <taxon>Eukaryota</taxon>
        <taxon>Fungi</taxon>
        <taxon>Dikarya</taxon>
        <taxon>Ascomycota</taxon>
        <taxon>Saccharomycotina</taxon>
        <taxon>Dipodascomycetes</taxon>
        <taxon>Dipodascales</taxon>
        <taxon>Trichomonascaceae</taxon>
        <taxon>Starmerella</taxon>
    </lineage>
</organism>
<feature type="compositionally biased region" description="Basic and acidic residues" evidence="1">
    <location>
        <begin position="145"/>
        <end position="155"/>
    </location>
</feature>
<accession>A0AAV5RM49</accession>
<feature type="compositionally biased region" description="Polar residues" evidence="1">
    <location>
        <begin position="38"/>
        <end position="48"/>
    </location>
</feature>
<gene>
    <name evidence="2" type="ORF">DASB73_026790</name>
</gene>
<evidence type="ECO:0000256" key="1">
    <source>
        <dbReference type="SAM" id="MobiDB-lite"/>
    </source>
</evidence>
<evidence type="ECO:0000313" key="2">
    <source>
        <dbReference type="EMBL" id="GMM51716.1"/>
    </source>
</evidence>
<sequence length="164" mass="18695">MDKKDEKSNGSFSSGLLQMKFMQKFNKTSNTEDKNDTPSKPAQPSEVATPTDPKKDPGAWSLAKKKLKPRNLAKNVGFSDIFKPLNTRKSYGALPKNTETELADKELNSLKNTSKESEKARKRKRERTEVNEDSGIKRSKAKRVRSNDHDNEINSKRRRKVSRD</sequence>
<dbReference type="AlphaFoldDB" id="A0AAV5RM49"/>
<reference evidence="2 3" key="1">
    <citation type="journal article" date="2023" name="Elife">
        <title>Identification of key yeast species and microbe-microbe interactions impacting larval growth of Drosophila in the wild.</title>
        <authorList>
            <person name="Mure A."/>
            <person name="Sugiura Y."/>
            <person name="Maeda R."/>
            <person name="Honda K."/>
            <person name="Sakurai N."/>
            <person name="Takahashi Y."/>
            <person name="Watada M."/>
            <person name="Katoh T."/>
            <person name="Gotoh A."/>
            <person name="Gotoh Y."/>
            <person name="Taniguchi I."/>
            <person name="Nakamura K."/>
            <person name="Hayashi T."/>
            <person name="Katayama T."/>
            <person name="Uemura T."/>
            <person name="Hattori Y."/>
        </authorList>
    </citation>
    <scope>NUCLEOTIDE SEQUENCE [LARGE SCALE GENOMIC DNA]</scope>
    <source>
        <strain evidence="2 3">SB-73</strain>
    </source>
</reference>
<comment type="caution">
    <text evidence="2">The sequence shown here is derived from an EMBL/GenBank/DDBJ whole genome shotgun (WGS) entry which is preliminary data.</text>
</comment>
<feature type="compositionally biased region" description="Basic and acidic residues" evidence="1">
    <location>
        <begin position="126"/>
        <end position="136"/>
    </location>
</feature>
<protein>
    <submittedName>
        <fullName evidence="2">Uncharacterized protein</fullName>
    </submittedName>
</protein>
<dbReference type="Proteomes" id="UP001362899">
    <property type="component" value="Unassembled WGS sequence"/>
</dbReference>
<keyword evidence="3" id="KW-1185">Reference proteome</keyword>
<feature type="compositionally biased region" description="Basic and acidic residues" evidence="1">
    <location>
        <begin position="98"/>
        <end position="119"/>
    </location>
</feature>
<feature type="region of interest" description="Disordered" evidence="1">
    <location>
        <begin position="1"/>
        <end position="164"/>
    </location>
</feature>
<dbReference type="EMBL" id="BTGC01000008">
    <property type="protein sequence ID" value="GMM51716.1"/>
    <property type="molecule type" value="Genomic_DNA"/>
</dbReference>
<evidence type="ECO:0000313" key="3">
    <source>
        <dbReference type="Proteomes" id="UP001362899"/>
    </source>
</evidence>
<proteinExistence type="predicted"/>
<dbReference type="Pfam" id="PF10175">
    <property type="entry name" value="MPP6"/>
    <property type="match status" value="1"/>
</dbReference>